<dbReference type="CDD" id="cd16343">
    <property type="entry name" value="LMWPTP"/>
    <property type="match status" value="1"/>
</dbReference>
<keyword evidence="3" id="KW-0378">Hydrolase</keyword>
<accession>A0A1Q9GVS3</accession>
<reference evidence="9 11" key="3">
    <citation type="submission" date="2020-09" db="EMBL/GenBank/DDBJ databases">
        <title>Complete, closed and curated genome sequences of Photobacterium damselae subsp. piscicida isolates from Australia indicate localised evolution and additional plasmid-borne pathogenicity mechanisms.</title>
        <authorList>
            <person name="Baseggio L."/>
            <person name="Silayeva O."/>
            <person name="Buller N."/>
            <person name="Landos M."/>
            <person name="Engelstaedter J."/>
            <person name="Barnes A.C."/>
        </authorList>
    </citation>
    <scope>NUCLEOTIDE SEQUENCE [LARGE SCALE GENOMIC DNA]</scope>
    <source>
        <strain evidence="9 11">AS-16-0540-1</strain>
    </source>
</reference>
<dbReference type="InterPro" id="IPR036196">
    <property type="entry name" value="Ptyr_pPase_sf"/>
</dbReference>
<dbReference type="InterPro" id="IPR017867">
    <property type="entry name" value="Tyr_phospatase_low_mol_wt"/>
</dbReference>
<evidence type="ECO:0000256" key="3">
    <source>
        <dbReference type="ARBA" id="ARBA00022801"/>
    </source>
</evidence>
<dbReference type="Proteomes" id="UP000516656">
    <property type="component" value="Chromosome 2"/>
</dbReference>
<dbReference type="Gene3D" id="3.40.50.2300">
    <property type="match status" value="1"/>
</dbReference>
<evidence type="ECO:0000313" key="8">
    <source>
        <dbReference type="EMBL" id="BAX55498.1"/>
    </source>
</evidence>
<evidence type="ECO:0000256" key="4">
    <source>
        <dbReference type="ARBA" id="ARBA00022912"/>
    </source>
</evidence>
<feature type="active site" description="Proton donor" evidence="6">
    <location>
        <position position="119"/>
    </location>
</feature>
<reference evidence="10" key="2">
    <citation type="submission" date="2017-05" db="EMBL/GenBank/DDBJ databases">
        <title>Whole genome sequence of fish pathogenic bacteria, Photobacterium damselae subsp. piscicida, strain 91-197, isolated from hybrid striped bass (Morone sp.) in USA.</title>
        <authorList>
            <person name="Teru Y."/>
            <person name="Hikima J."/>
            <person name="Kono T."/>
            <person name="Sakai M."/>
            <person name="Takano T."/>
            <person name="Hawke J.P."/>
            <person name="Takeyama H."/>
            <person name="Aoki T."/>
        </authorList>
    </citation>
    <scope>NUCLEOTIDE SEQUENCE [LARGE SCALE GENOMIC DNA]</scope>
    <source>
        <strain evidence="10">91-197</strain>
    </source>
</reference>
<proteinExistence type="inferred from homology"/>
<feature type="domain" description="Phosphotyrosine protein phosphatase I" evidence="7">
    <location>
        <begin position="3"/>
        <end position="145"/>
    </location>
</feature>
<evidence type="ECO:0000313" key="9">
    <source>
        <dbReference type="EMBL" id="QOD58195.1"/>
    </source>
</evidence>
<dbReference type="Pfam" id="PF01451">
    <property type="entry name" value="LMWPc"/>
    <property type="match status" value="1"/>
</dbReference>
<dbReference type="EC" id="3.1.3.48" evidence="2"/>
<dbReference type="EMBL" id="CP061855">
    <property type="protein sequence ID" value="QOD58195.1"/>
    <property type="molecule type" value="Genomic_DNA"/>
</dbReference>
<comment type="similarity">
    <text evidence="1">Belongs to the low molecular weight phosphotyrosine protein phosphatase family.</text>
</comment>
<dbReference type="EMBL" id="AP018046">
    <property type="protein sequence ID" value="BAX55498.1"/>
    <property type="molecule type" value="Genomic_DNA"/>
</dbReference>
<feature type="active site" description="Nucleophile" evidence="6">
    <location>
        <position position="9"/>
    </location>
</feature>
<dbReference type="InterPro" id="IPR023485">
    <property type="entry name" value="Ptyr_pPase"/>
</dbReference>
<evidence type="ECO:0000256" key="1">
    <source>
        <dbReference type="ARBA" id="ARBA00011063"/>
    </source>
</evidence>
<dbReference type="GO" id="GO:0004725">
    <property type="term" value="F:protein tyrosine phosphatase activity"/>
    <property type="evidence" value="ECO:0007669"/>
    <property type="project" value="UniProtKB-EC"/>
</dbReference>
<sequence>MISKVLVVCIGNICRSPYAEAVLNEKLKGSIKIGSAGIGVEFSGLVGHGADFTGMTYAHGIGVDLSKHRAKQLTPYLCSQYDLILVMEQKHIELVSTISPESRGKTMLLGHWIDKEIPDPYKQGIEAFKHSYGLIEESIEIWVRKIT</sequence>
<dbReference type="PANTHER" id="PTHR11717:SF31">
    <property type="entry name" value="LOW MOLECULAR WEIGHT PROTEIN-TYROSINE-PHOSPHATASE ETP-RELATED"/>
    <property type="match status" value="1"/>
</dbReference>
<evidence type="ECO:0000259" key="7">
    <source>
        <dbReference type="SMART" id="SM00226"/>
    </source>
</evidence>
<dbReference type="PANTHER" id="PTHR11717">
    <property type="entry name" value="LOW MOLECULAR WEIGHT PROTEIN TYROSINE PHOSPHATASE"/>
    <property type="match status" value="1"/>
</dbReference>
<feature type="active site" evidence="6">
    <location>
        <position position="15"/>
    </location>
</feature>
<evidence type="ECO:0000313" key="11">
    <source>
        <dbReference type="Proteomes" id="UP000516656"/>
    </source>
</evidence>
<evidence type="ECO:0000256" key="6">
    <source>
        <dbReference type="PIRSR" id="PIRSR617867-1"/>
    </source>
</evidence>
<comment type="catalytic activity">
    <reaction evidence="5">
        <text>O-phospho-L-tyrosyl-[protein] + H2O = L-tyrosyl-[protein] + phosphate</text>
        <dbReference type="Rhea" id="RHEA:10684"/>
        <dbReference type="Rhea" id="RHEA-COMP:10136"/>
        <dbReference type="Rhea" id="RHEA-COMP:20101"/>
        <dbReference type="ChEBI" id="CHEBI:15377"/>
        <dbReference type="ChEBI" id="CHEBI:43474"/>
        <dbReference type="ChEBI" id="CHEBI:46858"/>
        <dbReference type="ChEBI" id="CHEBI:61978"/>
        <dbReference type="EC" id="3.1.3.48"/>
    </reaction>
</comment>
<evidence type="ECO:0000256" key="2">
    <source>
        <dbReference type="ARBA" id="ARBA00013064"/>
    </source>
</evidence>
<protein>
    <recommendedName>
        <fullName evidence="2">protein-tyrosine-phosphatase</fullName>
        <ecNumber evidence="2">3.1.3.48</ecNumber>
    </recommendedName>
</protein>
<dbReference type="Proteomes" id="UP000218676">
    <property type="component" value="Chromosome 2"/>
</dbReference>
<evidence type="ECO:0000313" key="10">
    <source>
        <dbReference type="Proteomes" id="UP000218676"/>
    </source>
</evidence>
<evidence type="ECO:0000256" key="5">
    <source>
        <dbReference type="ARBA" id="ARBA00051722"/>
    </source>
</evidence>
<keyword evidence="4" id="KW-0904">Protein phosphatase</keyword>
<dbReference type="PRINTS" id="PR00719">
    <property type="entry name" value="LMWPTPASE"/>
</dbReference>
<dbReference type="SUPFAM" id="SSF52788">
    <property type="entry name" value="Phosphotyrosine protein phosphatases I"/>
    <property type="match status" value="1"/>
</dbReference>
<dbReference type="RefSeq" id="WP_044178392.1">
    <property type="nucleotide sequence ID" value="NZ_AP018046.1"/>
</dbReference>
<dbReference type="AlphaFoldDB" id="A0A1Q9GVS3"/>
<gene>
    <name evidence="9" type="ORF">IC627_20735</name>
    <name evidence="8" type="ORF">PDPUS_2_00912</name>
</gene>
<dbReference type="InterPro" id="IPR050438">
    <property type="entry name" value="LMW_PTPase"/>
</dbReference>
<dbReference type="SMART" id="SM00226">
    <property type="entry name" value="LMWPc"/>
    <property type="match status" value="1"/>
</dbReference>
<name>A0A1Q9GVS3_PHODP</name>
<reference evidence="8" key="1">
    <citation type="journal article" date="2017" name="Genome Announc.">
        <title>Whole-Genome Sequence of Photobacterium damselae subsp. piscicida Strain 91-197, Isolated from Hybrid Striped Bass (Morone sp.) in the United States.</title>
        <authorList>
            <person name="Teru Y."/>
            <person name="Hikima J."/>
            <person name="Kono T."/>
            <person name="Sakai M."/>
            <person name="Takano T."/>
            <person name="Hawke J.P."/>
            <person name="Takeyama H."/>
            <person name="Aoki T."/>
        </authorList>
    </citation>
    <scope>NUCLEOTIDE SEQUENCE</scope>
    <source>
        <strain evidence="8">91-197</strain>
    </source>
</reference>
<organism evidence="9 11">
    <name type="scientific">Photobacterium damsela subsp. piscicida</name>
    <name type="common">Pasteurella piscicida</name>
    <dbReference type="NCBI Taxonomy" id="38294"/>
    <lineage>
        <taxon>Bacteria</taxon>
        <taxon>Pseudomonadati</taxon>
        <taxon>Pseudomonadota</taxon>
        <taxon>Gammaproteobacteria</taxon>
        <taxon>Vibrionales</taxon>
        <taxon>Vibrionaceae</taxon>
        <taxon>Photobacterium</taxon>
    </lineage>
</organism>